<organism evidence="2 3">
    <name type="scientific">Murinocardiopsis flavida</name>
    <dbReference type="NCBI Taxonomy" id="645275"/>
    <lineage>
        <taxon>Bacteria</taxon>
        <taxon>Bacillati</taxon>
        <taxon>Actinomycetota</taxon>
        <taxon>Actinomycetes</taxon>
        <taxon>Streptosporangiales</taxon>
        <taxon>Nocardiopsidaceae</taxon>
        <taxon>Murinocardiopsis</taxon>
    </lineage>
</organism>
<accession>A0A2P8DKJ5</accession>
<dbReference type="Proteomes" id="UP000240542">
    <property type="component" value="Unassembled WGS sequence"/>
</dbReference>
<dbReference type="RefSeq" id="WP_106583059.1">
    <property type="nucleotide sequence ID" value="NZ_PYGA01000007.1"/>
</dbReference>
<proteinExistence type="predicted"/>
<dbReference type="Pfam" id="PF19493">
    <property type="entry name" value="Trypco1"/>
    <property type="match status" value="1"/>
</dbReference>
<feature type="domain" description="Trypsin-co-occurring" evidence="1">
    <location>
        <begin position="20"/>
        <end position="108"/>
    </location>
</feature>
<gene>
    <name evidence="2" type="ORF">CLV63_107111</name>
</gene>
<evidence type="ECO:0000313" key="2">
    <source>
        <dbReference type="EMBL" id="PSK97718.1"/>
    </source>
</evidence>
<protein>
    <recommendedName>
        <fullName evidence="1">Trypsin-co-occurring domain-containing protein</fullName>
    </recommendedName>
</protein>
<comment type="caution">
    <text evidence="2">The sequence shown here is derived from an EMBL/GenBank/DDBJ whole genome shotgun (WGS) entry which is preliminary data.</text>
</comment>
<sequence>MTELGGAEPARGNPQPVELDLGDGRSIFVVAHTDHGLREVAATRFSAEDFVASLGEFAQLVSGAVKAASPDRVKLEFGAQVKIAAGKATAMLVDLDGRCDLKVTLDWGAADGG</sequence>
<keyword evidence="3" id="KW-1185">Reference proteome</keyword>
<dbReference type="NCBIfam" id="NF041216">
    <property type="entry name" value="CU044_2847_fam"/>
    <property type="match status" value="1"/>
</dbReference>
<name>A0A2P8DKJ5_9ACTN</name>
<dbReference type="AlphaFoldDB" id="A0A2P8DKJ5"/>
<dbReference type="InterPro" id="IPR045794">
    <property type="entry name" value="Trypco1"/>
</dbReference>
<dbReference type="OrthoDB" id="574243at2"/>
<reference evidence="2 3" key="1">
    <citation type="submission" date="2018-03" db="EMBL/GenBank/DDBJ databases">
        <title>Genomic Encyclopedia of Archaeal and Bacterial Type Strains, Phase II (KMG-II): from individual species to whole genera.</title>
        <authorList>
            <person name="Goeker M."/>
        </authorList>
    </citation>
    <scope>NUCLEOTIDE SEQUENCE [LARGE SCALE GENOMIC DNA]</scope>
    <source>
        <strain evidence="2 3">DSM 45312</strain>
    </source>
</reference>
<evidence type="ECO:0000313" key="3">
    <source>
        <dbReference type="Proteomes" id="UP000240542"/>
    </source>
</evidence>
<dbReference type="EMBL" id="PYGA01000007">
    <property type="protein sequence ID" value="PSK97718.1"/>
    <property type="molecule type" value="Genomic_DNA"/>
</dbReference>
<evidence type="ECO:0000259" key="1">
    <source>
        <dbReference type="Pfam" id="PF19493"/>
    </source>
</evidence>